<feature type="compositionally biased region" description="Low complexity" evidence="1">
    <location>
        <begin position="76"/>
        <end position="88"/>
    </location>
</feature>
<evidence type="ECO:0000313" key="3">
    <source>
        <dbReference type="Proteomes" id="UP001610563"/>
    </source>
</evidence>
<feature type="compositionally biased region" description="Polar residues" evidence="1">
    <location>
        <begin position="23"/>
        <end position="36"/>
    </location>
</feature>
<organism evidence="2 3">
    <name type="scientific">Aspergillus keveii</name>
    <dbReference type="NCBI Taxonomy" id="714993"/>
    <lineage>
        <taxon>Eukaryota</taxon>
        <taxon>Fungi</taxon>
        <taxon>Dikarya</taxon>
        <taxon>Ascomycota</taxon>
        <taxon>Pezizomycotina</taxon>
        <taxon>Eurotiomycetes</taxon>
        <taxon>Eurotiomycetidae</taxon>
        <taxon>Eurotiales</taxon>
        <taxon>Aspergillaceae</taxon>
        <taxon>Aspergillus</taxon>
        <taxon>Aspergillus subgen. Nidulantes</taxon>
    </lineage>
</organism>
<reference evidence="2 3" key="1">
    <citation type="submission" date="2024-07" db="EMBL/GenBank/DDBJ databases">
        <title>Section-level genome sequencing and comparative genomics of Aspergillus sections Usti and Cavernicolus.</title>
        <authorList>
            <consortium name="Lawrence Berkeley National Laboratory"/>
            <person name="Nybo J.L."/>
            <person name="Vesth T.C."/>
            <person name="Theobald S."/>
            <person name="Frisvad J.C."/>
            <person name="Larsen T.O."/>
            <person name="Kjaerboelling I."/>
            <person name="Rothschild-Mancinelli K."/>
            <person name="Lyhne E.K."/>
            <person name="Kogle M.E."/>
            <person name="Barry K."/>
            <person name="Clum A."/>
            <person name="Na H."/>
            <person name="Ledsgaard L."/>
            <person name="Lin J."/>
            <person name="Lipzen A."/>
            <person name="Kuo A."/>
            <person name="Riley R."/>
            <person name="Mondo S."/>
            <person name="Labutti K."/>
            <person name="Haridas S."/>
            <person name="Pangalinan J."/>
            <person name="Salamov A.A."/>
            <person name="Simmons B.A."/>
            <person name="Magnuson J.K."/>
            <person name="Chen J."/>
            <person name="Drula E."/>
            <person name="Henrissat B."/>
            <person name="Wiebenga A."/>
            <person name="Lubbers R.J."/>
            <person name="Gomes A.C."/>
            <person name="Makela M.R."/>
            <person name="Stajich J."/>
            <person name="Grigoriev I.V."/>
            <person name="Mortensen U.H."/>
            <person name="De Vries R.P."/>
            <person name="Baker S.E."/>
            <person name="Andersen M.R."/>
        </authorList>
    </citation>
    <scope>NUCLEOTIDE SEQUENCE [LARGE SCALE GENOMIC DNA]</scope>
    <source>
        <strain evidence="2 3">CBS 209.92</strain>
    </source>
</reference>
<dbReference type="EMBL" id="JBFTWV010000006">
    <property type="protein sequence ID" value="KAL2799819.1"/>
    <property type="molecule type" value="Genomic_DNA"/>
</dbReference>
<comment type="caution">
    <text evidence="2">The sequence shown here is derived from an EMBL/GenBank/DDBJ whole genome shotgun (WGS) entry which is preliminary data.</text>
</comment>
<accession>A0ABR4GLA7</accession>
<proteinExistence type="predicted"/>
<feature type="region of interest" description="Disordered" evidence="1">
    <location>
        <begin position="1"/>
        <end position="37"/>
    </location>
</feature>
<evidence type="ECO:0000313" key="2">
    <source>
        <dbReference type="EMBL" id="KAL2799819.1"/>
    </source>
</evidence>
<gene>
    <name evidence="2" type="ORF">BJX66DRAFT_292725</name>
</gene>
<name>A0ABR4GLA7_9EURO</name>
<protein>
    <submittedName>
        <fullName evidence="2">Uncharacterized protein</fullName>
    </submittedName>
</protein>
<feature type="region of interest" description="Disordered" evidence="1">
    <location>
        <begin position="55"/>
        <end position="88"/>
    </location>
</feature>
<sequence>MTSKWHVDNCNRPISRGMRGSSAKPTQAHHQVNRTQNAKEKIEMPMLVAYPFHRATRLGNTNNSVRRRRDTDKPTKSTTTLTRGQSTGTAGYACTKTWRWTCWDNRRDDRMVGLTYTFDHGHEGARTEARSPRLQLAFRSKMDNGHEERATNRSSAASISVASGLSLDTIQGWPQYQIRSCHRQRSESAQLVEHITKLWKIR</sequence>
<keyword evidence="3" id="KW-1185">Reference proteome</keyword>
<dbReference type="Proteomes" id="UP001610563">
    <property type="component" value="Unassembled WGS sequence"/>
</dbReference>
<evidence type="ECO:0000256" key="1">
    <source>
        <dbReference type="SAM" id="MobiDB-lite"/>
    </source>
</evidence>